<name>A0A183D0L7_9BILA</name>
<dbReference type="WBParaSite" id="GPUH_0000226301-mRNA-1">
    <property type="protein sequence ID" value="GPUH_0000226301-mRNA-1"/>
    <property type="gene ID" value="GPUH_0000226301"/>
</dbReference>
<sequence>MVVMKITYLMASSLSIQLLKVMGHDMTICEVTFTLERLVQRRRRQDKSGSHVQQQQFTKIDILIEIK</sequence>
<dbReference type="EMBL" id="UYRT01003269">
    <property type="protein sequence ID" value="VDK33111.1"/>
    <property type="molecule type" value="Genomic_DNA"/>
</dbReference>
<protein>
    <submittedName>
        <fullName evidence="3">Secreted protein</fullName>
    </submittedName>
</protein>
<dbReference type="AlphaFoldDB" id="A0A183D0L7"/>
<keyword evidence="2" id="KW-1185">Reference proteome</keyword>
<dbReference type="Proteomes" id="UP000271098">
    <property type="component" value="Unassembled WGS sequence"/>
</dbReference>
<evidence type="ECO:0000313" key="1">
    <source>
        <dbReference type="EMBL" id="VDK33111.1"/>
    </source>
</evidence>
<organism evidence="3">
    <name type="scientific">Gongylonema pulchrum</name>
    <dbReference type="NCBI Taxonomy" id="637853"/>
    <lineage>
        <taxon>Eukaryota</taxon>
        <taxon>Metazoa</taxon>
        <taxon>Ecdysozoa</taxon>
        <taxon>Nematoda</taxon>
        <taxon>Chromadorea</taxon>
        <taxon>Rhabditida</taxon>
        <taxon>Spirurina</taxon>
        <taxon>Spiruromorpha</taxon>
        <taxon>Spiruroidea</taxon>
        <taxon>Gongylonematidae</taxon>
        <taxon>Gongylonema</taxon>
    </lineage>
</organism>
<accession>A0A183D0L7</accession>
<gene>
    <name evidence="1" type="ORF">GPUH_LOCUS2258</name>
</gene>
<reference evidence="1 2" key="2">
    <citation type="submission" date="2018-11" db="EMBL/GenBank/DDBJ databases">
        <authorList>
            <consortium name="Pathogen Informatics"/>
        </authorList>
    </citation>
    <scope>NUCLEOTIDE SEQUENCE [LARGE SCALE GENOMIC DNA]</scope>
</reference>
<evidence type="ECO:0000313" key="2">
    <source>
        <dbReference type="Proteomes" id="UP000271098"/>
    </source>
</evidence>
<evidence type="ECO:0000313" key="3">
    <source>
        <dbReference type="WBParaSite" id="GPUH_0000226301-mRNA-1"/>
    </source>
</evidence>
<reference evidence="3" key="1">
    <citation type="submission" date="2016-06" db="UniProtKB">
        <authorList>
            <consortium name="WormBaseParasite"/>
        </authorList>
    </citation>
    <scope>IDENTIFICATION</scope>
</reference>
<proteinExistence type="predicted"/>